<evidence type="ECO:0000256" key="13">
    <source>
        <dbReference type="PROSITE-ProRule" id="PRU00221"/>
    </source>
</evidence>
<evidence type="ECO:0000256" key="12">
    <source>
        <dbReference type="ARBA" id="ARBA00047117"/>
    </source>
</evidence>
<evidence type="ECO:0000256" key="4">
    <source>
        <dbReference type="ARBA" id="ARBA00022574"/>
    </source>
</evidence>
<keyword evidence="8" id="KW-0966">Cell projection</keyword>
<evidence type="ECO:0000256" key="7">
    <source>
        <dbReference type="ARBA" id="ARBA00023069"/>
    </source>
</evidence>
<dbReference type="InterPro" id="IPR036322">
    <property type="entry name" value="WD40_repeat_dom_sf"/>
</dbReference>
<evidence type="ECO:0000256" key="6">
    <source>
        <dbReference type="ARBA" id="ARBA00022846"/>
    </source>
</evidence>
<evidence type="ECO:0000256" key="10">
    <source>
        <dbReference type="ARBA" id="ARBA00029552"/>
    </source>
</evidence>
<reference evidence="14" key="1">
    <citation type="submission" date="2019-08" db="EMBL/GenBank/DDBJ databases">
        <title>Three high-quality genomes provides insights into domestication of ducks.</title>
        <authorList>
            <person name="Hou Z.C."/>
            <person name="Zhu F."/>
            <person name="Yin Z.T."/>
            <person name="Zhang F."/>
        </authorList>
    </citation>
    <scope>NUCLEOTIDE SEQUENCE [LARGE SCALE GENOMIC DNA]</scope>
</reference>
<feature type="repeat" description="WD" evidence="13">
    <location>
        <begin position="420"/>
        <end position="453"/>
    </location>
</feature>
<dbReference type="InterPro" id="IPR019775">
    <property type="entry name" value="WD40_repeat_CS"/>
</dbReference>
<dbReference type="PROSITE" id="PS50082">
    <property type="entry name" value="WD_REPEATS_2"/>
    <property type="match status" value="5"/>
</dbReference>
<feature type="repeat" description="WD" evidence="13">
    <location>
        <begin position="504"/>
        <end position="545"/>
    </location>
</feature>
<dbReference type="InterPro" id="IPR015943">
    <property type="entry name" value="WD40/YVTN_repeat-like_dom_sf"/>
</dbReference>
<dbReference type="Ensembl" id="ENSAPLT00020014158.1">
    <property type="protein sequence ID" value="ENSAPLP00020013147.1"/>
    <property type="gene ID" value="ENSAPLG00020009636.1"/>
</dbReference>
<proteinExistence type="inferred from homology"/>
<dbReference type="AlphaFoldDB" id="A0A8B9SZ67"/>
<name>A0A8B9SZ67_ANAPL</name>
<protein>
    <recommendedName>
        <fullName evidence="10">Cilia- and flagella-associated protein 52</fullName>
    </recommendedName>
</protein>
<dbReference type="Pfam" id="PF00400">
    <property type="entry name" value="WD40"/>
    <property type="match status" value="6"/>
</dbReference>
<comment type="subunit">
    <text evidence="12">Microtubule inner protein component of sperm flagellar doublet microtubules. Interacts with BRCA2. Interacts with the CCT chaperonin complex. Interacts with HSP70. Interacts with AK8. Interacts with CFAP45. Interacts with DNAI1. Interacts with IQDC.</text>
</comment>
<evidence type="ECO:0000313" key="14">
    <source>
        <dbReference type="Ensembl" id="ENSAPLP00020013147.1"/>
    </source>
</evidence>
<dbReference type="SUPFAM" id="SSF50978">
    <property type="entry name" value="WD40 repeat-like"/>
    <property type="match status" value="2"/>
</dbReference>
<dbReference type="PROSITE" id="PS00678">
    <property type="entry name" value="WD_REPEATS_1"/>
    <property type="match status" value="2"/>
</dbReference>
<dbReference type="InterPro" id="IPR001680">
    <property type="entry name" value="WD40_rpt"/>
</dbReference>
<dbReference type="InterPro" id="IPR050630">
    <property type="entry name" value="WD_repeat_EMAP"/>
</dbReference>
<dbReference type="PANTHER" id="PTHR13720:SF14">
    <property type="entry name" value="CILIA- AND FLAGELLA-ASSOCIATED PROTEIN 52"/>
    <property type="match status" value="1"/>
</dbReference>
<comment type="similarity">
    <text evidence="9">Belongs to the CFAP52 family.</text>
</comment>
<comment type="function">
    <text evidence="11">Microtubule inner protein (MIP) part of the dynein-decorated doublet microtubules (DMTs) in cilia axoneme. Important for proper ciliary and flagellar beating. May act in cooperation with CFAP45 and axonemal dynein subunit DNAH11. May play a role in cell growth and/or survival.</text>
</comment>
<accession>A0A8B9SZ67</accession>
<feature type="repeat" description="WD" evidence="13">
    <location>
        <begin position="376"/>
        <end position="407"/>
    </location>
</feature>
<evidence type="ECO:0000256" key="8">
    <source>
        <dbReference type="ARBA" id="ARBA00023273"/>
    </source>
</evidence>
<evidence type="ECO:0000256" key="11">
    <source>
        <dbReference type="ARBA" id="ARBA00046056"/>
    </source>
</evidence>
<evidence type="ECO:0000313" key="15">
    <source>
        <dbReference type="Proteomes" id="UP000694400"/>
    </source>
</evidence>
<evidence type="ECO:0000256" key="9">
    <source>
        <dbReference type="ARBA" id="ARBA00029456"/>
    </source>
</evidence>
<dbReference type="SMART" id="SM00320">
    <property type="entry name" value="WD40"/>
    <property type="match status" value="10"/>
</dbReference>
<evidence type="ECO:0000256" key="1">
    <source>
        <dbReference type="ARBA" id="ARBA00004230"/>
    </source>
</evidence>
<comment type="subcellular location">
    <subcellularLocation>
        <location evidence="1">Cell projection</location>
        <location evidence="1">Cilium</location>
        <location evidence="1">Flagellum</location>
    </subcellularLocation>
    <subcellularLocation>
        <location evidence="2">Cytoplasm</location>
    </subcellularLocation>
</comment>
<reference evidence="14" key="3">
    <citation type="submission" date="2025-09" db="UniProtKB">
        <authorList>
            <consortium name="Ensembl"/>
        </authorList>
    </citation>
    <scope>IDENTIFICATION</scope>
</reference>
<keyword evidence="5" id="KW-0677">Repeat</keyword>
<feature type="repeat" description="WD" evidence="13">
    <location>
        <begin position="546"/>
        <end position="583"/>
    </location>
</feature>
<keyword evidence="7" id="KW-0969">Cilium</keyword>
<evidence type="ECO:0000256" key="2">
    <source>
        <dbReference type="ARBA" id="ARBA00004496"/>
    </source>
</evidence>
<dbReference type="GO" id="GO:0005930">
    <property type="term" value="C:axoneme"/>
    <property type="evidence" value="ECO:0007669"/>
    <property type="project" value="UniProtKB-ARBA"/>
</dbReference>
<sequence>MGNKIRNQHFFHFLAFVGHIPFGLICHPNKEHLLYPLGCTVVIQELASKKQAFLHGHTNNVSCIVVSRSGTFVASGQVTFMGFKADIILWNFWKKELLARLSLHKGKIEGLAFSPNELYLVSLGGQDDGSVVVWDILTREAVCGSPASGPERRAIQPFGTIRVWELDLPNRKIRPTECQTGQLRRVITSLKIADDDNYFYAGTSSGDILKVNTNNKLMTEYGPKEKFSLVSTLILLKTGDLIVGTGEGIVALCKGSNYKAMKRIQVQGGVTSLTCRGQGHQFFVGTNTCQMYRINYTAFKEELIAACHNEAVNDIVFPVGTSDLFATWKLLRIVIPNMTCYAIEFMKDGKSIISAWNDGKIRAFMPETGRLMYVINNAHSLGVTAIAATNDCKRIVSGGGEGQVRIWAIGEKTRKLEAVLKEHISTVSCIKLKKNDQECVTASLDGTCIIWDIVRSVRKQMILANTLFKCVCYHPEEYQLITSGTDRRIAYWEVFDGSAIRDLEGSLSGSINGMDITSDGAYFVTGGDDHLVKMWDYKEGTVTHVGVGHSGNITRLKICPGNKYIVSVSADGAILLWKYPDFP</sequence>
<keyword evidence="4 13" id="KW-0853">WD repeat</keyword>
<evidence type="ECO:0000256" key="3">
    <source>
        <dbReference type="ARBA" id="ARBA00022490"/>
    </source>
</evidence>
<dbReference type="Gene3D" id="2.130.10.10">
    <property type="entry name" value="YVTN repeat-like/Quinoprotein amine dehydrogenase"/>
    <property type="match status" value="3"/>
</dbReference>
<dbReference type="PROSITE" id="PS50294">
    <property type="entry name" value="WD_REPEATS_REGION"/>
    <property type="match status" value="3"/>
</dbReference>
<dbReference type="Proteomes" id="UP000694400">
    <property type="component" value="Chromosome 18"/>
</dbReference>
<organism evidence="14 15">
    <name type="scientific">Anas platyrhynchos</name>
    <name type="common">Mallard</name>
    <name type="synonym">Anas boschas</name>
    <dbReference type="NCBI Taxonomy" id="8839"/>
    <lineage>
        <taxon>Eukaryota</taxon>
        <taxon>Metazoa</taxon>
        <taxon>Chordata</taxon>
        <taxon>Craniata</taxon>
        <taxon>Vertebrata</taxon>
        <taxon>Euteleostomi</taxon>
        <taxon>Archelosauria</taxon>
        <taxon>Archosauria</taxon>
        <taxon>Dinosauria</taxon>
        <taxon>Saurischia</taxon>
        <taxon>Theropoda</taxon>
        <taxon>Coelurosauria</taxon>
        <taxon>Aves</taxon>
        <taxon>Neognathae</taxon>
        <taxon>Galloanserae</taxon>
        <taxon>Anseriformes</taxon>
        <taxon>Anatidae</taxon>
        <taxon>Anatinae</taxon>
        <taxon>Anas</taxon>
    </lineage>
</organism>
<dbReference type="PANTHER" id="PTHR13720">
    <property type="entry name" value="WD-40 REPEAT PROTEIN"/>
    <property type="match status" value="1"/>
</dbReference>
<feature type="repeat" description="WD" evidence="13">
    <location>
        <begin position="101"/>
        <end position="136"/>
    </location>
</feature>
<reference evidence="14" key="2">
    <citation type="submission" date="2025-08" db="UniProtKB">
        <authorList>
            <consortium name="Ensembl"/>
        </authorList>
    </citation>
    <scope>IDENTIFICATION</scope>
</reference>
<keyword evidence="3" id="KW-0963">Cytoplasm</keyword>
<keyword evidence="6" id="KW-0282">Flagellum</keyword>
<evidence type="ECO:0000256" key="5">
    <source>
        <dbReference type="ARBA" id="ARBA00022737"/>
    </source>
</evidence>